<evidence type="ECO:0000313" key="3">
    <source>
        <dbReference type="Proteomes" id="UP000324101"/>
    </source>
</evidence>
<dbReference type="Proteomes" id="UP000324101">
    <property type="component" value="Chromosome"/>
</dbReference>
<feature type="domain" description="DUF2293" evidence="1">
    <location>
        <begin position="139"/>
        <end position="224"/>
    </location>
</feature>
<dbReference type="PANTHER" id="PTHR38113">
    <property type="match status" value="1"/>
</dbReference>
<evidence type="ECO:0000313" key="2">
    <source>
        <dbReference type="EMBL" id="QES54168.1"/>
    </source>
</evidence>
<organism evidence="2 3">
    <name type="scientific">Streptomyces venezuelae</name>
    <dbReference type="NCBI Taxonomy" id="54571"/>
    <lineage>
        <taxon>Bacteria</taxon>
        <taxon>Bacillati</taxon>
        <taxon>Actinomycetota</taxon>
        <taxon>Actinomycetes</taxon>
        <taxon>Kitasatosporales</taxon>
        <taxon>Streptomycetaceae</taxon>
        <taxon>Streptomyces</taxon>
    </lineage>
</organism>
<dbReference type="InterPro" id="IPR018744">
    <property type="entry name" value="DUF2293"/>
</dbReference>
<accession>A0A5P2DJ19</accession>
<proteinExistence type="predicted"/>
<dbReference type="AlphaFoldDB" id="A0A5P2DJ19"/>
<reference evidence="2 3" key="1">
    <citation type="submission" date="2018-05" db="EMBL/GenBank/DDBJ databases">
        <title>Streptomyces venezuelae.</title>
        <authorList>
            <person name="Kim W."/>
            <person name="Lee N."/>
            <person name="Cho B.-K."/>
        </authorList>
    </citation>
    <scope>NUCLEOTIDE SEQUENCE [LARGE SCALE GENOMIC DNA]</scope>
    <source>
        <strain evidence="2 3">ATCC 21018</strain>
    </source>
</reference>
<dbReference type="PANTHER" id="PTHR38113:SF2">
    <property type="entry name" value="DUF2293 DOMAIN-CONTAINING PROTEIN"/>
    <property type="match status" value="1"/>
</dbReference>
<sequence>MRVIQRYHMSMSLVVFESLKQIHCAECRRGPLRHLVREAGVPRCLDCTDLGHLVYLPRGDTALTRRSREASSLCAVVVRFNKRRHRYERLGLLVEEDALARAERACLADSEARARRRERDRRRRAAEDTRFTAAFAAEIVRLFPGCPADRAVAIATHASVRGSGRVGRTAAGRALDELAVSVAVRAAVRHTDTEYDALLMAGVPRFAARARLAARIDAILDGWRIPPPERASVPAPRPPA</sequence>
<protein>
    <submittedName>
        <fullName evidence="2">DUF2293 domain-containing protein</fullName>
    </submittedName>
</protein>
<dbReference type="Pfam" id="PF10056">
    <property type="entry name" value="DUF2293"/>
    <property type="match status" value="1"/>
</dbReference>
<name>A0A5P2DJ19_STRVZ</name>
<evidence type="ECO:0000259" key="1">
    <source>
        <dbReference type="Pfam" id="PF10056"/>
    </source>
</evidence>
<dbReference type="OrthoDB" id="128600at2"/>
<dbReference type="EMBL" id="CP029189">
    <property type="protein sequence ID" value="QES54168.1"/>
    <property type="molecule type" value="Genomic_DNA"/>
</dbReference>
<gene>
    <name evidence="2" type="ORF">DEJ51_07855</name>
</gene>